<reference evidence="2" key="1">
    <citation type="submission" date="2019-10" db="EMBL/GenBank/DDBJ databases">
        <title>Muricauda hadale sp. nov., a piezophilic bacterium isolated from hadopelagic water of the Mariana Trench.</title>
        <authorList>
            <person name="Wei Y."/>
        </authorList>
    </citation>
    <scope>NUCLEOTIDE SEQUENCE [LARGE SCALE GENOMIC DNA]</scope>
    <source>
        <strain evidence="2">MT-229</strain>
    </source>
</reference>
<organism evidence="2 3">
    <name type="scientific">Flagellimonas hadalis</name>
    <dbReference type="NCBI Taxonomy" id="2597517"/>
    <lineage>
        <taxon>Bacteria</taxon>
        <taxon>Pseudomonadati</taxon>
        <taxon>Bacteroidota</taxon>
        <taxon>Flavobacteriia</taxon>
        <taxon>Flavobacteriales</taxon>
        <taxon>Flavobacteriaceae</taxon>
        <taxon>Flagellimonas</taxon>
    </lineage>
</organism>
<proteinExistence type="predicted"/>
<feature type="domain" description="Cyclic nucleotide-binding" evidence="1">
    <location>
        <begin position="34"/>
        <end position="122"/>
    </location>
</feature>
<keyword evidence="3" id="KW-1185">Reference proteome</keyword>
<accession>A0A5N5IZ76</accession>
<comment type="caution">
    <text evidence="2">The sequence shown here is derived from an EMBL/GenBank/DDBJ whole genome shotgun (WGS) entry which is preliminary data.</text>
</comment>
<dbReference type="OrthoDB" id="1092431at2"/>
<dbReference type="Pfam" id="PF00027">
    <property type="entry name" value="cNMP_binding"/>
    <property type="match status" value="1"/>
</dbReference>
<dbReference type="Proteomes" id="UP000319204">
    <property type="component" value="Unassembled WGS sequence"/>
</dbReference>
<dbReference type="AlphaFoldDB" id="A0A5N5IZ76"/>
<dbReference type="InterPro" id="IPR018490">
    <property type="entry name" value="cNMP-bd_dom_sf"/>
</dbReference>
<evidence type="ECO:0000313" key="2">
    <source>
        <dbReference type="EMBL" id="KAB5491998.1"/>
    </source>
</evidence>
<evidence type="ECO:0000313" key="3">
    <source>
        <dbReference type="Proteomes" id="UP000319204"/>
    </source>
</evidence>
<name>A0A5N5IZ76_9FLAO</name>
<evidence type="ECO:0000259" key="1">
    <source>
        <dbReference type="Pfam" id="PF00027"/>
    </source>
</evidence>
<dbReference type="InterPro" id="IPR000595">
    <property type="entry name" value="cNMP-bd_dom"/>
</dbReference>
<dbReference type="EMBL" id="VNIK02000001">
    <property type="protein sequence ID" value="KAB5491998.1"/>
    <property type="molecule type" value="Genomic_DNA"/>
</dbReference>
<dbReference type="InterPro" id="IPR014710">
    <property type="entry name" value="RmlC-like_jellyroll"/>
</dbReference>
<dbReference type="CDD" id="cd00038">
    <property type="entry name" value="CAP_ED"/>
    <property type="match status" value="1"/>
</dbReference>
<gene>
    <name evidence="2" type="ORF">FOT42_003345</name>
</gene>
<dbReference type="SUPFAM" id="SSF51206">
    <property type="entry name" value="cAMP-binding domain-like"/>
    <property type="match status" value="1"/>
</dbReference>
<protein>
    <submittedName>
        <fullName evidence="2">Crp/Fnr family transcriptional regulator</fullName>
    </submittedName>
</protein>
<sequence length="195" mass="22867">MKRATLESFFGHLCQYVAVSKEEFGDILSFFEERNLAKKEILMHAGGPCTHAHVVLKGCMHMYFVNEKGVERTVQFALENWWLTDFLAFQNKGNTDFSIQAVEKSEVLSISLDQQERLLEKYPKLERYFRMIYQTAYGASLMRTKYLSDFSKEDIYLHFVEHYPTFAQRVPQYLIASFLGLTPEYVSEIRAKKRS</sequence>
<dbReference type="RefSeq" id="WP_151889140.1">
    <property type="nucleotide sequence ID" value="NZ_VNIK02000001.1"/>
</dbReference>
<dbReference type="Gene3D" id="2.60.120.10">
    <property type="entry name" value="Jelly Rolls"/>
    <property type="match status" value="1"/>
</dbReference>